<dbReference type="EMBL" id="JAANIT010004292">
    <property type="protein sequence ID" value="KAG1532801.1"/>
    <property type="molecule type" value="Genomic_DNA"/>
</dbReference>
<dbReference type="OrthoDB" id="2287348at2759"/>
<evidence type="ECO:0000313" key="4">
    <source>
        <dbReference type="EMBL" id="KAG1532801.1"/>
    </source>
</evidence>
<comment type="caution">
    <text evidence="4">The sequence shown here is derived from an EMBL/GenBank/DDBJ whole genome shotgun (WGS) entry which is preliminary data.</text>
</comment>
<dbReference type="InterPro" id="IPR001878">
    <property type="entry name" value="Znf_CCHC"/>
</dbReference>
<dbReference type="PANTHER" id="PTHR46888:SF1">
    <property type="entry name" value="RIBONUCLEASE H"/>
    <property type="match status" value="1"/>
</dbReference>
<keyword evidence="1" id="KW-0479">Metal-binding</keyword>
<evidence type="ECO:0000313" key="5">
    <source>
        <dbReference type="Proteomes" id="UP000717996"/>
    </source>
</evidence>
<gene>
    <name evidence="4" type="ORF">G6F51_012929</name>
</gene>
<evidence type="ECO:0000256" key="1">
    <source>
        <dbReference type="PROSITE-ProRule" id="PRU00047"/>
    </source>
</evidence>
<evidence type="ECO:0000259" key="3">
    <source>
        <dbReference type="PROSITE" id="PS50158"/>
    </source>
</evidence>
<accession>A0A9P6XV36</accession>
<dbReference type="Proteomes" id="UP000717996">
    <property type="component" value="Unassembled WGS sequence"/>
</dbReference>
<sequence>MSNERRKRTKIPQFTSGNPEVAQQWLQRYEVLCEYLGFSQKEMAEELAAVLDGAALHWYIGLTNADKRDWITLKQQFLRQHGWGANPAIAVLTELKESRQGNKSMRVYGPVNTDLLQRAQIFSADVQLDYFKDRIHPELLKAIIYGGPSNLMELINIATEVEQALLKSMGKSNNGSLNAVYTPTSNTTTATYGSSSSRSHNTNTNNEQQNFQRQNNGIKKQQRHHGNYNNDKRHQQGESRKCFNCNKVGHTSKDCKLPRRRRGNKTNQQTIRNDNDDEMISIFDHLMQQNQQTTPVPTNALRFSINITTRNDDNLQYLIDTGSTLSSIRQSTAKRLGLY</sequence>
<name>A0A9P6XV36_RHIOR</name>
<feature type="compositionally biased region" description="Low complexity" evidence="2">
    <location>
        <begin position="187"/>
        <end position="216"/>
    </location>
</feature>
<protein>
    <recommendedName>
        <fullName evidence="3">CCHC-type domain-containing protein</fullName>
    </recommendedName>
</protein>
<dbReference type="SMART" id="SM00343">
    <property type="entry name" value="ZnF_C2HC"/>
    <property type="match status" value="1"/>
</dbReference>
<organism evidence="4 5">
    <name type="scientific">Rhizopus oryzae</name>
    <name type="common">Mucormycosis agent</name>
    <name type="synonym">Rhizopus arrhizus var. delemar</name>
    <dbReference type="NCBI Taxonomy" id="64495"/>
    <lineage>
        <taxon>Eukaryota</taxon>
        <taxon>Fungi</taxon>
        <taxon>Fungi incertae sedis</taxon>
        <taxon>Mucoromycota</taxon>
        <taxon>Mucoromycotina</taxon>
        <taxon>Mucoromycetes</taxon>
        <taxon>Mucorales</taxon>
        <taxon>Mucorineae</taxon>
        <taxon>Rhizopodaceae</taxon>
        <taxon>Rhizopus</taxon>
    </lineage>
</organism>
<dbReference type="PANTHER" id="PTHR46888">
    <property type="entry name" value="ZINC KNUCKLE DOMAINCONTAINING PROTEIN-RELATED"/>
    <property type="match status" value="1"/>
</dbReference>
<dbReference type="PROSITE" id="PS50158">
    <property type="entry name" value="ZF_CCHC"/>
    <property type="match status" value="1"/>
</dbReference>
<dbReference type="SUPFAM" id="SSF57756">
    <property type="entry name" value="Retrovirus zinc finger-like domains"/>
    <property type="match status" value="1"/>
</dbReference>
<feature type="compositionally biased region" description="Basic and acidic residues" evidence="2">
    <location>
        <begin position="230"/>
        <end position="239"/>
    </location>
</feature>
<feature type="domain" description="CCHC-type" evidence="3">
    <location>
        <begin position="240"/>
        <end position="256"/>
    </location>
</feature>
<dbReference type="AlphaFoldDB" id="A0A9P6XV36"/>
<proteinExistence type="predicted"/>
<feature type="region of interest" description="Disordered" evidence="2">
    <location>
        <begin position="253"/>
        <end position="274"/>
    </location>
</feature>
<dbReference type="GO" id="GO:0008270">
    <property type="term" value="F:zinc ion binding"/>
    <property type="evidence" value="ECO:0007669"/>
    <property type="project" value="UniProtKB-KW"/>
</dbReference>
<keyword evidence="1" id="KW-0863">Zinc-finger</keyword>
<keyword evidence="1" id="KW-0862">Zinc</keyword>
<dbReference type="InterPro" id="IPR036875">
    <property type="entry name" value="Znf_CCHC_sf"/>
</dbReference>
<feature type="region of interest" description="Disordered" evidence="2">
    <location>
        <begin position="187"/>
        <end position="239"/>
    </location>
</feature>
<dbReference type="Pfam" id="PF00098">
    <property type="entry name" value="zf-CCHC"/>
    <property type="match status" value="1"/>
</dbReference>
<reference evidence="4" key="1">
    <citation type="journal article" date="2020" name="Microb. Genom.">
        <title>Genetic diversity of clinical and environmental Mucorales isolates obtained from an investigation of mucormycosis cases among solid organ transplant recipients.</title>
        <authorList>
            <person name="Nguyen M.H."/>
            <person name="Kaul D."/>
            <person name="Muto C."/>
            <person name="Cheng S.J."/>
            <person name="Richter R.A."/>
            <person name="Bruno V.M."/>
            <person name="Liu G."/>
            <person name="Beyhan S."/>
            <person name="Sundermann A.J."/>
            <person name="Mounaud S."/>
            <person name="Pasculle A.W."/>
            <person name="Nierman W.C."/>
            <person name="Driscoll E."/>
            <person name="Cumbie R."/>
            <person name="Clancy C.J."/>
            <person name="Dupont C.L."/>
        </authorList>
    </citation>
    <scope>NUCLEOTIDE SEQUENCE</scope>
    <source>
        <strain evidence="4">GL16</strain>
    </source>
</reference>
<dbReference type="Gene3D" id="4.10.60.10">
    <property type="entry name" value="Zinc finger, CCHC-type"/>
    <property type="match status" value="1"/>
</dbReference>
<dbReference type="GO" id="GO:0003676">
    <property type="term" value="F:nucleic acid binding"/>
    <property type="evidence" value="ECO:0007669"/>
    <property type="project" value="InterPro"/>
</dbReference>
<evidence type="ECO:0000256" key="2">
    <source>
        <dbReference type="SAM" id="MobiDB-lite"/>
    </source>
</evidence>